<dbReference type="EC" id="4.3.2.9" evidence="1"/>
<dbReference type="GO" id="GO:0003839">
    <property type="term" value="F:gamma-glutamylcyclotransferase activity"/>
    <property type="evidence" value="ECO:0007669"/>
    <property type="project" value="UniProtKB-EC"/>
</dbReference>
<organism evidence="5 6">
    <name type="scientific">Penicilliopsis zonata CBS 506.65</name>
    <dbReference type="NCBI Taxonomy" id="1073090"/>
    <lineage>
        <taxon>Eukaryota</taxon>
        <taxon>Fungi</taxon>
        <taxon>Dikarya</taxon>
        <taxon>Ascomycota</taxon>
        <taxon>Pezizomycotina</taxon>
        <taxon>Eurotiomycetes</taxon>
        <taxon>Eurotiomycetidae</taxon>
        <taxon>Eurotiales</taxon>
        <taxon>Aspergillaceae</taxon>
        <taxon>Penicilliopsis</taxon>
    </lineage>
</organism>
<accession>A0A1L9SFG9</accession>
<dbReference type="EMBL" id="KV878344">
    <property type="protein sequence ID" value="OJJ45946.1"/>
    <property type="molecule type" value="Genomic_DNA"/>
</dbReference>
<dbReference type="Pfam" id="PF13772">
    <property type="entry name" value="AIG2_2"/>
    <property type="match status" value="1"/>
</dbReference>
<protein>
    <recommendedName>
        <fullName evidence="1">gamma-glutamylcyclotransferase</fullName>
        <ecNumber evidence="1">4.3.2.9</ecNumber>
    </recommendedName>
</protein>
<dbReference type="Gene3D" id="3.10.490.10">
    <property type="entry name" value="Gamma-glutamyl cyclotransferase-like"/>
    <property type="match status" value="1"/>
</dbReference>
<evidence type="ECO:0000256" key="4">
    <source>
        <dbReference type="PIRSR" id="PIRSR617939-2"/>
    </source>
</evidence>
<dbReference type="AlphaFoldDB" id="A0A1L9SFG9"/>
<feature type="active site" description="Proton acceptor" evidence="3">
    <location>
        <position position="115"/>
    </location>
</feature>
<feature type="binding site" evidence="4">
    <location>
        <position position="160"/>
    </location>
    <ligand>
        <name>substrate</name>
    </ligand>
</feature>
<dbReference type="OrthoDB" id="2017317at2759"/>
<dbReference type="RefSeq" id="XP_022580456.1">
    <property type="nucleotide sequence ID" value="XM_022727011.1"/>
</dbReference>
<dbReference type="InterPro" id="IPR017939">
    <property type="entry name" value="G-Glutamylcylcotransferase"/>
</dbReference>
<proteinExistence type="predicted"/>
<dbReference type="Proteomes" id="UP000184188">
    <property type="component" value="Unassembled WGS sequence"/>
</dbReference>
<sequence length="266" mass="29571">MEDQSEFWYFAYGSNMRRSTMTGRGITPQATAVVEVRTHYLTFDIFGIPYSEPAYASIAPFPAPGSASVSVSLVGGGATPAPGADRPPGGVAVPAVMGVAYRLSAEDRLRLLVSEGSGVVYNWVQVEGHVVDEGEGKTITAWTLQAKHPQRPNGLPSRRYMNLFRAGAKEYNLPASYIEYLNWLPCYEAPSKDRAWPMGQYLFEYGWRPLARQVIRLTTRTDERGNCSPLLAQCIVALYRGMWRYHDSLHVHLFGRGDGGKLVYKI</sequence>
<evidence type="ECO:0000256" key="2">
    <source>
        <dbReference type="ARBA" id="ARBA00023239"/>
    </source>
</evidence>
<evidence type="ECO:0000313" key="5">
    <source>
        <dbReference type="EMBL" id="OJJ45946.1"/>
    </source>
</evidence>
<dbReference type="GeneID" id="34613475"/>
<gene>
    <name evidence="5" type="ORF">ASPZODRAFT_17375</name>
</gene>
<keyword evidence="2" id="KW-0456">Lyase</keyword>
<feature type="binding site" evidence="4">
    <location>
        <begin position="9"/>
        <end position="14"/>
    </location>
    <ligand>
        <name>substrate</name>
    </ligand>
</feature>
<evidence type="ECO:0000313" key="6">
    <source>
        <dbReference type="Proteomes" id="UP000184188"/>
    </source>
</evidence>
<name>A0A1L9SFG9_9EURO</name>
<keyword evidence="6" id="KW-1185">Reference proteome</keyword>
<evidence type="ECO:0000256" key="1">
    <source>
        <dbReference type="ARBA" id="ARBA00012346"/>
    </source>
</evidence>
<dbReference type="CDD" id="cd06661">
    <property type="entry name" value="GGCT_like"/>
    <property type="match status" value="1"/>
</dbReference>
<dbReference type="PANTHER" id="PTHR12935">
    <property type="entry name" value="GAMMA-GLUTAMYLCYCLOTRANSFERASE"/>
    <property type="match status" value="1"/>
</dbReference>
<reference evidence="6" key="1">
    <citation type="journal article" date="2017" name="Genome Biol.">
        <title>Comparative genomics reveals high biological diversity and specific adaptations in the industrially and medically important fungal genus Aspergillus.</title>
        <authorList>
            <person name="de Vries R.P."/>
            <person name="Riley R."/>
            <person name="Wiebenga A."/>
            <person name="Aguilar-Osorio G."/>
            <person name="Amillis S."/>
            <person name="Uchima C.A."/>
            <person name="Anderluh G."/>
            <person name="Asadollahi M."/>
            <person name="Askin M."/>
            <person name="Barry K."/>
            <person name="Battaglia E."/>
            <person name="Bayram O."/>
            <person name="Benocci T."/>
            <person name="Braus-Stromeyer S.A."/>
            <person name="Caldana C."/>
            <person name="Canovas D."/>
            <person name="Cerqueira G.C."/>
            <person name="Chen F."/>
            <person name="Chen W."/>
            <person name="Choi C."/>
            <person name="Clum A."/>
            <person name="Dos Santos R.A."/>
            <person name="Damasio A.R."/>
            <person name="Diallinas G."/>
            <person name="Emri T."/>
            <person name="Fekete E."/>
            <person name="Flipphi M."/>
            <person name="Freyberg S."/>
            <person name="Gallo A."/>
            <person name="Gournas C."/>
            <person name="Habgood R."/>
            <person name="Hainaut M."/>
            <person name="Harispe M.L."/>
            <person name="Henrissat B."/>
            <person name="Hilden K.S."/>
            <person name="Hope R."/>
            <person name="Hossain A."/>
            <person name="Karabika E."/>
            <person name="Karaffa L."/>
            <person name="Karanyi Z."/>
            <person name="Krasevec N."/>
            <person name="Kuo A."/>
            <person name="Kusch H."/>
            <person name="LaButti K."/>
            <person name="Lagendijk E.L."/>
            <person name="Lapidus A."/>
            <person name="Levasseur A."/>
            <person name="Lindquist E."/>
            <person name="Lipzen A."/>
            <person name="Logrieco A.F."/>
            <person name="MacCabe A."/>
            <person name="Maekelae M.R."/>
            <person name="Malavazi I."/>
            <person name="Melin P."/>
            <person name="Meyer V."/>
            <person name="Mielnichuk N."/>
            <person name="Miskei M."/>
            <person name="Molnar A.P."/>
            <person name="Mule G."/>
            <person name="Ngan C.Y."/>
            <person name="Orejas M."/>
            <person name="Orosz E."/>
            <person name="Ouedraogo J.P."/>
            <person name="Overkamp K.M."/>
            <person name="Park H.-S."/>
            <person name="Perrone G."/>
            <person name="Piumi F."/>
            <person name="Punt P.J."/>
            <person name="Ram A.F."/>
            <person name="Ramon A."/>
            <person name="Rauscher S."/>
            <person name="Record E."/>
            <person name="Riano-Pachon D.M."/>
            <person name="Robert V."/>
            <person name="Roehrig J."/>
            <person name="Ruller R."/>
            <person name="Salamov A."/>
            <person name="Salih N.S."/>
            <person name="Samson R.A."/>
            <person name="Sandor E."/>
            <person name="Sanguinetti M."/>
            <person name="Schuetze T."/>
            <person name="Sepcic K."/>
            <person name="Shelest E."/>
            <person name="Sherlock G."/>
            <person name="Sophianopoulou V."/>
            <person name="Squina F.M."/>
            <person name="Sun H."/>
            <person name="Susca A."/>
            <person name="Todd R.B."/>
            <person name="Tsang A."/>
            <person name="Unkles S.E."/>
            <person name="van de Wiele N."/>
            <person name="van Rossen-Uffink D."/>
            <person name="Oliveira J.V."/>
            <person name="Vesth T.C."/>
            <person name="Visser J."/>
            <person name="Yu J.-H."/>
            <person name="Zhou M."/>
            <person name="Andersen M.R."/>
            <person name="Archer D.B."/>
            <person name="Baker S.E."/>
            <person name="Benoit I."/>
            <person name="Brakhage A.A."/>
            <person name="Braus G.H."/>
            <person name="Fischer R."/>
            <person name="Frisvad J.C."/>
            <person name="Goldman G.H."/>
            <person name="Houbraken J."/>
            <person name="Oakley B."/>
            <person name="Pocsi I."/>
            <person name="Scazzocchio C."/>
            <person name="Seiboth B."/>
            <person name="vanKuyk P.A."/>
            <person name="Wortman J."/>
            <person name="Dyer P.S."/>
            <person name="Grigoriev I.V."/>
        </authorList>
    </citation>
    <scope>NUCLEOTIDE SEQUENCE [LARGE SCALE GENOMIC DNA]</scope>
    <source>
        <strain evidence="6">CBS 506.65</strain>
    </source>
</reference>
<dbReference type="STRING" id="1073090.A0A1L9SFG9"/>
<dbReference type="VEuPathDB" id="FungiDB:ASPZODRAFT_17375"/>
<evidence type="ECO:0000256" key="3">
    <source>
        <dbReference type="PIRSR" id="PIRSR617939-1"/>
    </source>
</evidence>
<dbReference type="InterPro" id="IPR013024">
    <property type="entry name" value="GGCT-like"/>
</dbReference>
<dbReference type="PANTHER" id="PTHR12935:SF0">
    <property type="entry name" value="GAMMA-GLUTAMYLCYCLOTRANSFERASE"/>
    <property type="match status" value="1"/>
</dbReference>